<dbReference type="AlphaFoldDB" id="A0A6J8CZ91"/>
<dbReference type="Proteomes" id="UP000507470">
    <property type="component" value="Unassembled WGS sequence"/>
</dbReference>
<feature type="transmembrane region" description="Helical" evidence="2">
    <location>
        <begin position="150"/>
        <end position="167"/>
    </location>
</feature>
<keyword evidence="2" id="KW-0812">Transmembrane</keyword>
<proteinExistence type="predicted"/>
<organism evidence="3 4">
    <name type="scientific">Mytilus coruscus</name>
    <name type="common">Sea mussel</name>
    <dbReference type="NCBI Taxonomy" id="42192"/>
    <lineage>
        <taxon>Eukaryota</taxon>
        <taxon>Metazoa</taxon>
        <taxon>Spiralia</taxon>
        <taxon>Lophotrochozoa</taxon>
        <taxon>Mollusca</taxon>
        <taxon>Bivalvia</taxon>
        <taxon>Autobranchia</taxon>
        <taxon>Pteriomorphia</taxon>
        <taxon>Mytilida</taxon>
        <taxon>Mytiloidea</taxon>
        <taxon>Mytilidae</taxon>
        <taxon>Mytilinae</taxon>
        <taxon>Mytilus</taxon>
    </lineage>
</organism>
<feature type="region of interest" description="Disordered" evidence="1">
    <location>
        <begin position="217"/>
        <end position="237"/>
    </location>
</feature>
<evidence type="ECO:0000256" key="1">
    <source>
        <dbReference type="SAM" id="MobiDB-lite"/>
    </source>
</evidence>
<feature type="transmembrane region" description="Helical" evidence="2">
    <location>
        <begin position="116"/>
        <end position="138"/>
    </location>
</feature>
<protein>
    <submittedName>
        <fullName evidence="3">Uncharacterized protein</fullName>
    </submittedName>
</protein>
<evidence type="ECO:0000313" key="3">
    <source>
        <dbReference type="EMBL" id="CAC5401798.1"/>
    </source>
</evidence>
<name>A0A6J8CZ91_MYTCO</name>
<evidence type="ECO:0000313" key="4">
    <source>
        <dbReference type="Proteomes" id="UP000507470"/>
    </source>
</evidence>
<keyword evidence="4" id="KW-1185">Reference proteome</keyword>
<keyword evidence="2" id="KW-1133">Transmembrane helix</keyword>
<sequence length="280" mass="31411">MNATVILEPLKENDDIEKYKAIYKEIQNEINTLHNSEDIDQMTYDMFLNDVLQVNDENYIKAIRSNLSGPKDLMQTNSVIIMFHTRSGVARAHNTRSGLHTFFGLVQHRKQTLRRAIILGIVAAVFILVGSILTWLAFRDIFGNKVAGPVFLGLAFLLILLAIQRFVQAKKHIAQSRNEQQNFNSQTVGVVLEEDNGEGGAITVIMDSLQFRNAWRDPDQEESVPPPSYTEATDTSCIEPPVVVPVVSPDENEAPPCYEEAIEDSQHSISDVEMSERQPG</sequence>
<reference evidence="3 4" key="1">
    <citation type="submission" date="2020-06" db="EMBL/GenBank/DDBJ databases">
        <authorList>
            <person name="Li R."/>
            <person name="Bekaert M."/>
        </authorList>
    </citation>
    <scope>NUCLEOTIDE SEQUENCE [LARGE SCALE GENOMIC DNA]</scope>
    <source>
        <strain evidence="4">wild</strain>
    </source>
</reference>
<dbReference type="EMBL" id="CACVKT020006484">
    <property type="protein sequence ID" value="CAC5401798.1"/>
    <property type="molecule type" value="Genomic_DNA"/>
</dbReference>
<accession>A0A6J8CZ91</accession>
<evidence type="ECO:0000256" key="2">
    <source>
        <dbReference type="SAM" id="Phobius"/>
    </source>
</evidence>
<dbReference type="OrthoDB" id="6096364at2759"/>
<gene>
    <name evidence="3" type="ORF">MCOR_35850</name>
</gene>
<keyword evidence="2" id="KW-0472">Membrane</keyword>